<dbReference type="PATRIC" id="fig|999422.3.peg.1550"/>
<evidence type="ECO:0000259" key="7">
    <source>
        <dbReference type="Pfam" id="PF14322"/>
    </source>
</evidence>
<feature type="domain" description="SusD-like N-terminal" evidence="7">
    <location>
        <begin position="90"/>
        <end position="233"/>
    </location>
</feature>
<evidence type="ECO:0000256" key="2">
    <source>
        <dbReference type="ARBA" id="ARBA00006275"/>
    </source>
</evidence>
<dbReference type="Pfam" id="PF07980">
    <property type="entry name" value="SusD_RagB"/>
    <property type="match status" value="1"/>
</dbReference>
<evidence type="ECO:0000313" key="8">
    <source>
        <dbReference type="EMBL" id="EHO70274.1"/>
    </source>
</evidence>
<feature type="domain" description="RagB/SusD" evidence="6">
    <location>
        <begin position="392"/>
        <end position="528"/>
    </location>
</feature>
<gene>
    <name evidence="8" type="ORF">HMPREF9944_01481</name>
</gene>
<dbReference type="Proteomes" id="UP000003167">
    <property type="component" value="Unassembled WGS sequence"/>
</dbReference>
<dbReference type="EMBL" id="AGEK01000027">
    <property type="protein sequence ID" value="EHO70274.1"/>
    <property type="molecule type" value="Genomic_DNA"/>
</dbReference>
<evidence type="ECO:0000259" key="6">
    <source>
        <dbReference type="Pfam" id="PF07980"/>
    </source>
</evidence>
<evidence type="ECO:0000313" key="9">
    <source>
        <dbReference type="Proteomes" id="UP000003167"/>
    </source>
</evidence>
<dbReference type="Gene3D" id="1.25.40.390">
    <property type="match status" value="1"/>
</dbReference>
<dbReference type="InterPro" id="IPR012944">
    <property type="entry name" value="SusD_RagB_dom"/>
</dbReference>
<evidence type="ECO:0000256" key="5">
    <source>
        <dbReference type="ARBA" id="ARBA00023237"/>
    </source>
</evidence>
<comment type="similarity">
    <text evidence="2">Belongs to the SusD family.</text>
</comment>
<comment type="subcellular location">
    <subcellularLocation>
        <location evidence="1">Cell outer membrane</location>
    </subcellularLocation>
</comment>
<dbReference type="InterPro" id="IPR033985">
    <property type="entry name" value="SusD-like_N"/>
</dbReference>
<name>H1HMT7_9BACT</name>
<evidence type="ECO:0000256" key="1">
    <source>
        <dbReference type="ARBA" id="ARBA00004442"/>
    </source>
</evidence>
<keyword evidence="3" id="KW-0732">Signal</keyword>
<protein>
    <recommendedName>
        <fullName evidence="10">RagB/SusD domain-containing protein</fullName>
    </recommendedName>
</protein>
<sequence length="529" mass="60517">MKYFGRFFTAIALSLLLNACLDEHPKGLMEEDKAYTSATTLYLNTVGNLYLQIGGHADSQGLQGTYRGVYDYNTFTTDEAMLPIRGGDWYDGGYWQNLYLHQWTETDLPLLNTWNYLYKSVGLCNHALKEIDRHKQLLTDLQYKEFTAEARGLRALFYFYIMDMWGNVPLMMQENVSLKDVKQSTRKDVTTTLIAELQAAIPYLSDAHSNHEGNYYGRFTRPVAYFLLAKILLNHEVYLGDKTLKFTIDGHQLNALQACIACCDKITEAGYALESNYAANFFVHNENSKENIFTIPMDKIRYENKFLNLFRSRHYSHGGAIGMNAENGSCATLSTLSTYKYGTPQVDKRYAINFFSDTLRVDGKVVYLSNGEPLVYHPLEVALSLTGSKYEKTAGARMAKYEIDRMAHDDGRLQDNDIVLFRYADVLLMKAEAQLRSGHDGSIAMNLVRNRAGMASLPATLSNLLDERLLEFMWEGWRRNDLIRFGLFHKAYDVRRPIEGENTRFTCLFPIPKGVLQRNTNLKQNPGYK</sequence>
<dbReference type="STRING" id="999422.HMPREF9944_01481"/>
<dbReference type="HOGENOM" id="CLU_015553_1_2_10"/>
<dbReference type="Pfam" id="PF14322">
    <property type="entry name" value="SusD-like_3"/>
    <property type="match status" value="1"/>
</dbReference>
<dbReference type="SUPFAM" id="SSF48452">
    <property type="entry name" value="TPR-like"/>
    <property type="match status" value="1"/>
</dbReference>
<accession>H1HMT7</accession>
<keyword evidence="5" id="KW-0998">Cell outer membrane</keyword>
<evidence type="ECO:0000256" key="3">
    <source>
        <dbReference type="ARBA" id="ARBA00022729"/>
    </source>
</evidence>
<dbReference type="AlphaFoldDB" id="H1HMT7"/>
<keyword evidence="9" id="KW-1185">Reference proteome</keyword>
<evidence type="ECO:0008006" key="10">
    <source>
        <dbReference type="Google" id="ProtNLM"/>
    </source>
</evidence>
<keyword evidence="4" id="KW-0472">Membrane</keyword>
<dbReference type="GO" id="GO:0009279">
    <property type="term" value="C:cell outer membrane"/>
    <property type="evidence" value="ECO:0007669"/>
    <property type="project" value="UniProtKB-SubCell"/>
</dbReference>
<comment type="caution">
    <text evidence="8">The sequence shown here is derived from an EMBL/GenBank/DDBJ whole genome shotgun (WGS) entry which is preliminary data.</text>
</comment>
<evidence type="ECO:0000256" key="4">
    <source>
        <dbReference type="ARBA" id="ARBA00023136"/>
    </source>
</evidence>
<reference evidence="8 9" key="1">
    <citation type="submission" date="2011-12" db="EMBL/GenBank/DDBJ databases">
        <title>The Genome Sequence of Prevotella maculosa OT 289.</title>
        <authorList>
            <consortium name="The Broad Institute Genome Sequencing Platform"/>
            <person name="Earl A."/>
            <person name="Ward D."/>
            <person name="Feldgarden M."/>
            <person name="Gevers D."/>
            <person name="Izard J."/>
            <person name="Blanton J.M."/>
            <person name="Mathney J."/>
            <person name="Tanner A.C."/>
            <person name="Dewhirst F.E."/>
            <person name="Young S.K."/>
            <person name="Zeng Q."/>
            <person name="Gargeya S."/>
            <person name="Fitzgerald M."/>
            <person name="Haas B."/>
            <person name="Abouelleil A."/>
            <person name="Alvarado L."/>
            <person name="Arachchi H.M."/>
            <person name="Berlin A."/>
            <person name="Chapman S.B."/>
            <person name="Gearin G."/>
            <person name="Goldberg J."/>
            <person name="Griggs A."/>
            <person name="Gujja S."/>
            <person name="Hansen M."/>
            <person name="Heiman D."/>
            <person name="Howarth C."/>
            <person name="Larimer J."/>
            <person name="Lui A."/>
            <person name="MacDonald P.J.P."/>
            <person name="McCowen C."/>
            <person name="Montmayeur A."/>
            <person name="Murphy C."/>
            <person name="Neiman D."/>
            <person name="Pearson M."/>
            <person name="Priest M."/>
            <person name="Roberts A."/>
            <person name="Saif S."/>
            <person name="Shea T."/>
            <person name="Sisk P."/>
            <person name="Stolte C."/>
            <person name="Sykes S."/>
            <person name="Wortman J."/>
            <person name="Nusbaum C."/>
            <person name="Birren B."/>
        </authorList>
    </citation>
    <scope>NUCLEOTIDE SEQUENCE [LARGE SCALE GENOMIC DNA]</scope>
    <source>
        <strain evidence="8 9">OT 289</strain>
    </source>
</reference>
<dbReference type="InterPro" id="IPR011990">
    <property type="entry name" value="TPR-like_helical_dom_sf"/>
</dbReference>
<proteinExistence type="inferred from homology"/>
<organism evidence="8 9">
    <name type="scientific">Segatella maculosa OT 289</name>
    <dbReference type="NCBI Taxonomy" id="999422"/>
    <lineage>
        <taxon>Bacteria</taxon>
        <taxon>Pseudomonadati</taxon>
        <taxon>Bacteroidota</taxon>
        <taxon>Bacteroidia</taxon>
        <taxon>Bacteroidales</taxon>
        <taxon>Prevotellaceae</taxon>
        <taxon>Segatella</taxon>
    </lineage>
</organism>
<dbReference type="OrthoDB" id="5694214at2"/>